<dbReference type="Proteomes" id="UP000285310">
    <property type="component" value="Unassembled WGS sequence"/>
</dbReference>
<dbReference type="InParanoid" id="A0A423PRD9"/>
<dbReference type="InterPro" id="IPR037171">
    <property type="entry name" value="NagB/RpiA_transferase-like"/>
</dbReference>
<reference evidence="1 2" key="1">
    <citation type="submission" date="2013-10" db="EMBL/GenBank/DDBJ databases">
        <title>Salinisphaera japonica YTM-1 Genome Sequencing.</title>
        <authorList>
            <person name="Lai Q."/>
            <person name="Li C."/>
            <person name="Shao Z."/>
        </authorList>
    </citation>
    <scope>NUCLEOTIDE SEQUENCE [LARGE SCALE GENOMIC DNA]</scope>
    <source>
        <strain evidence="1 2">YTM-1</strain>
    </source>
</reference>
<evidence type="ECO:0000313" key="1">
    <source>
        <dbReference type="EMBL" id="ROO28128.1"/>
    </source>
</evidence>
<dbReference type="SUPFAM" id="SSF100950">
    <property type="entry name" value="NagB/RpiA/CoA transferase-like"/>
    <property type="match status" value="2"/>
</dbReference>
<keyword evidence="2" id="KW-1185">Reference proteome</keyword>
<dbReference type="InterPro" id="IPR005777">
    <property type="entry name" value="MadA"/>
</dbReference>
<dbReference type="EMBL" id="AYKG01000023">
    <property type="protein sequence ID" value="ROO28128.1"/>
    <property type="molecule type" value="Genomic_DNA"/>
</dbReference>
<sequence>MRQTQAPRQWNTRAAEKQRRLETIAHLLTEKIVDREAISEVLYGCIASGDRVIAEGNNQKQADFLSRALADLDPERVHDLHMIQPSVGRPEHLAVFEKGIAKKLDFAFSGTQSHRIGTLMMDGTIEVGAIHTYIELYARLFVDLIPKVVLTAAFKADRAGNLYTGPSTEDTPALVEAAAFSGGIVIAQANEIVDDVSGLDRVDIPGSWVDIVVEADQPFYIEPLFTRDPRHITDVQIFMAMMAIKGIYAEHGVQSLNHGIGFNTAAIELLLPTYGEKLGLKGKIAKNWVLNPHPTLIPAIESGWVESVHCFGTELGMENYVAARGDIFFTGHDGSLRSNRAFCQLAGQYAADMFIGATLQIDPDGNSSTVTTSRVSGFGGAPNLGSDARGRRHATPAWADMADDNDPLARGRKLVVQMVETFQAGLVPTFVDELDAVTVARKANLAVPPVMVYGDDTTHLLTEEGIAYLYKAESIEERRAMIAAVAGVTPLGRSADPGETKRLREAGKVVWPADLGVSRAEATRSQLAASSIADLVDWSGGLYNPPPRFRSW</sequence>
<dbReference type="AlphaFoldDB" id="A0A423PRD9"/>
<gene>
    <name evidence="1" type="ORF">SAJA_08755</name>
</gene>
<dbReference type="Gene3D" id="3.40.1080.10">
    <property type="entry name" value="Glutaconate Coenzyme A-transferase"/>
    <property type="match status" value="1"/>
</dbReference>
<proteinExistence type="predicted"/>
<dbReference type="NCBIfam" id="TIGR01110">
    <property type="entry name" value="mdcA"/>
    <property type="match status" value="1"/>
</dbReference>
<name>A0A423PRD9_9GAMM</name>
<organism evidence="1 2">
    <name type="scientific">Salinisphaera japonica YTM-1</name>
    <dbReference type="NCBI Taxonomy" id="1209778"/>
    <lineage>
        <taxon>Bacteria</taxon>
        <taxon>Pseudomonadati</taxon>
        <taxon>Pseudomonadota</taxon>
        <taxon>Gammaproteobacteria</taxon>
        <taxon>Salinisphaerales</taxon>
        <taxon>Salinisphaeraceae</taxon>
        <taxon>Salinisphaera</taxon>
    </lineage>
</organism>
<dbReference type="RefSeq" id="WP_123658249.1">
    <property type="nucleotide sequence ID" value="NZ_AYKG01000023.1"/>
</dbReference>
<dbReference type="Pfam" id="PF16957">
    <property type="entry name" value="Mal_decarbox_Al"/>
    <property type="match status" value="1"/>
</dbReference>
<protein>
    <submittedName>
        <fullName evidence="1">Malonate decarboxylase subunit alpha</fullName>
    </submittedName>
</protein>
<comment type="caution">
    <text evidence="1">The sequence shown here is derived from an EMBL/GenBank/DDBJ whole genome shotgun (WGS) entry which is preliminary data.</text>
</comment>
<evidence type="ECO:0000313" key="2">
    <source>
        <dbReference type="Proteomes" id="UP000285310"/>
    </source>
</evidence>
<dbReference type="OrthoDB" id="5481335at2"/>
<accession>A0A423PRD9</accession>
<dbReference type="PANTHER" id="PTHR43293">
    <property type="entry name" value="ACETATE COA-TRANSFERASE YDIF"/>
    <property type="match status" value="1"/>
</dbReference>
<dbReference type="GO" id="GO:0016740">
    <property type="term" value="F:transferase activity"/>
    <property type="evidence" value="ECO:0007669"/>
    <property type="project" value="InterPro"/>
</dbReference>
<dbReference type="PANTHER" id="PTHR43293:SF2">
    <property type="entry name" value="MALONATE DECARBOXYLASE ALPHA SUBUNIT"/>
    <property type="match status" value="1"/>
</dbReference>